<protein>
    <submittedName>
        <fullName evidence="2">Uncharacterized protein</fullName>
    </submittedName>
</protein>
<dbReference type="VEuPathDB" id="TriTrypDB:TcG_01352"/>
<feature type="transmembrane region" description="Helical" evidence="1">
    <location>
        <begin position="24"/>
        <end position="44"/>
    </location>
</feature>
<accession>A0A2V2VEI4</accession>
<keyword evidence="1" id="KW-0812">Transmembrane</keyword>
<organism evidence="2 3">
    <name type="scientific">Trypanosoma cruzi</name>
    <dbReference type="NCBI Taxonomy" id="5693"/>
    <lineage>
        <taxon>Eukaryota</taxon>
        <taxon>Discoba</taxon>
        <taxon>Euglenozoa</taxon>
        <taxon>Kinetoplastea</taxon>
        <taxon>Metakinetoplastina</taxon>
        <taxon>Trypanosomatida</taxon>
        <taxon>Trypanosomatidae</taxon>
        <taxon>Trypanosoma</taxon>
        <taxon>Schizotrypanum</taxon>
    </lineage>
</organism>
<evidence type="ECO:0000313" key="2">
    <source>
        <dbReference type="EMBL" id="PWU93548.1"/>
    </source>
</evidence>
<dbReference type="VEuPathDB" id="TriTrypDB:TCSYLVIO_003725"/>
<dbReference type="VEuPathDB" id="TriTrypDB:C3747_295g6"/>
<dbReference type="VEuPathDB" id="TriTrypDB:TcBrA4_0125390"/>
<keyword evidence="1" id="KW-0472">Membrane</keyword>
<dbReference type="VEuPathDB" id="TriTrypDB:C4B63_7g376"/>
<dbReference type="VEuPathDB" id="TriTrypDB:BCY84_20534"/>
<dbReference type="VEuPathDB" id="TriTrypDB:TCDM_02479"/>
<evidence type="ECO:0000313" key="3">
    <source>
        <dbReference type="Proteomes" id="UP000246078"/>
    </source>
</evidence>
<dbReference type="AlphaFoldDB" id="A0A2V2VEI4"/>
<reference evidence="2 3" key="1">
    <citation type="journal article" date="2018" name="Microb. Genom.">
        <title>Expanding an expanded genome: long-read sequencing of Trypanosoma cruzi.</title>
        <authorList>
            <person name="Berna L."/>
            <person name="Rodriguez M."/>
            <person name="Chiribao M.L."/>
            <person name="Parodi-Talice A."/>
            <person name="Pita S."/>
            <person name="Rijo G."/>
            <person name="Alvarez-Valin F."/>
            <person name="Robello C."/>
        </authorList>
    </citation>
    <scope>NUCLEOTIDE SEQUENCE [LARGE SCALE GENOMIC DNA]</scope>
    <source>
        <strain evidence="2 3">TCC</strain>
    </source>
</reference>
<dbReference type="Proteomes" id="UP000246078">
    <property type="component" value="Unassembled WGS sequence"/>
</dbReference>
<proteinExistence type="predicted"/>
<comment type="caution">
    <text evidence="2">The sequence shown here is derived from an EMBL/GenBank/DDBJ whole genome shotgun (WGS) entry which is preliminary data.</text>
</comment>
<dbReference type="VEuPathDB" id="TriTrypDB:ECC02_002619"/>
<keyword evidence="1" id="KW-1133">Transmembrane helix</keyword>
<dbReference type="VEuPathDB" id="TriTrypDB:TcCL_NonESM03193"/>
<name>A0A2V2VEI4_TRYCR</name>
<evidence type="ECO:0000256" key="1">
    <source>
        <dbReference type="SAM" id="Phobius"/>
    </source>
</evidence>
<dbReference type="VEuPathDB" id="TriTrypDB:TcCLB.508257.180"/>
<dbReference type="VEuPathDB" id="TriTrypDB:Tc_MARK_2486"/>
<gene>
    <name evidence="2" type="ORF">C3747_295g6</name>
</gene>
<dbReference type="EMBL" id="PRFC01000295">
    <property type="protein sequence ID" value="PWU93548.1"/>
    <property type="molecule type" value="Genomic_DNA"/>
</dbReference>
<sequence>MGHNRESHAIPNYREVLLMQQRTASFLMVFSVIAIAFFVLIVSIQTQEAICQTRANAAAFNVYAKAEIKNGSFSDALIDALKRNGVHAELLERKSQFRTRIDVFDTLEKTLFNSGFRLLRQPDEFGVTWRLRYLEHSVCQTERRISMEALPNVDYEKVSYDVMAINTHGGRAFLYEAEVKTKDRDRITTFPQLQSLFPGFNARTASPQMVLTDSVVALTAFAAELYYGSTSLDIELQMEQRSREKGGKLYWRVTLLTKNILAESNLKGVHRIVSEVVQNRSVLCDPASCGSAFGDPFLQ</sequence>